<protein>
    <submittedName>
        <fullName evidence="1">Uncharacterized protein</fullName>
    </submittedName>
</protein>
<evidence type="ECO:0000313" key="1">
    <source>
        <dbReference type="EMBL" id="KAF6019818.1"/>
    </source>
</evidence>
<accession>A0A7J7J300</accession>
<dbReference type="Proteomes" id="UP000593567">
    <property type="component" value="Unassembled WGS sequence"/>
</dbReference>
<dbReference type="AlphaFoldDB" id="A0A7J7J300"/>
<organism evidence="1 2">
    <name type="scientific">Bugula neritina</name>
    <name type="common">Brown bryozoan</name>
    <name type="synonym">Sertularia neritina</name>
    <dbReference type="NCBI Taxonomy" id="10212"/>
    <lineage>
        <taxon>Eukaryota</taxon>
        <taxon>Metazoa</taxon>
        <taxon>Spiralia</taxon>
        <taxon>Lophotrochozoa</taxon>
        <taxon>Bryozoa</taxon>
        <taxon>Gymnolaemata</taxon>
        <taxon>Cheilostomatida</taxon>
        <taxon>Flustrina</taxon>
        <taxon>Buguloidea</taxon>
        <taxon>Bugulidae</taxon>
        <taxon>Bugula</taxon>
    </lineage>
</organism>
<sequence>MSCRGSHCTGHGRICSLPPDFWSSWRSPLSNSAHCIDKLLCAEKQGRAVLCSALLLLLHRPQCRMHSSSVLLGEFFSSSC</sequence>
<evidence type="ECO:0000313" key="2">
    <source>
        <dbReference type="Proteomes" id="UP000593567"/>
    </source>
</evidence>
<proteinExistence type="predicted"/>
<gene>
    <name evidence="1" type="ORF">EB796_021857</name>
</gene>
<reference evidence="1" key="1">
    <citation type="submission" date="2020-06" db="EMBL/GenBank/DDBJ databases">
        <title>Draft genome of Bugula neritina, a colonial animal packing powerful symbionts and potential medicines.</title>
        <authorList>
            <person name="Rayko M."/>
        </authorList>
    </citation>
    <scope>NUCLEOTIDE SEQUENCE [LARGE SCALE GENOMIC DNA]</scope>
    <source>
        <strain evidence="1">Kwan_BN1</strain>
    </source>
</reference>
<keyword evidence="2" id="KW-1185">Reference proteome</keyword>
<name>A0A7J7J300_BUGNE</name>
<comment type="caution">
    <text evidence="1">The sequence shown here is derived from an EMBL/GenBank/DDBJ whole genome shotgun (WGS) entry which is preliminary data.</text>
</comment>
<dbReference type="EMBL" id="VXIV02003210">
    <property type="protein sequence ID" value="KAF6019818.1"/>
    <property type="molecule type" value="Genomic_DNA"/>
</dbReference>